<sequence>MITSNATVNIGCGICRTASKLLSKTFNPKPNHNRTLSTPRRAYKPSYSSTTSSQTAENSPYFSDSTDSENPHIKAVQGVRKLGIQSVAVEKDSDDPYLDFRQSMLEMILENEIYCEDDLKELLDCFL</sequence>
<dbReference type="EMBL" id="WRXP01001816">
    <property type="protein sequence ID" value="KAF1002043.1"/>
    <property type="molecule type" value="Genomic_DNA"/>
</dbReference>
<feature type="compositionally biased region" description="Polar residues" evidence="7">
    <location>
        <begin position="25"/>
        <end position="38"/>
    </location>
</feature>
<gene>
    <name evidence="9" type="ORF">AG4045_005642</name>
</gene>
<keyword evidence="2 6" id="KW-0678">Repressor</keyword>
<dbReference type="Proteomes" id="UP000593563">
    <property type="component" value="Unassembled WGS sequence"/>
</dbReference>
<evidence type="ECO:0000256" key="2">
    <source>
        <dbReference type="ARBA" id="ARBA00022491"/>
    </source>
</evidence>
<feature type="region of interest" description="Disordered" evidence="7">
    <location>
        <begin position="25"/>
        <end position="70"/>
    </location>
</feature>
<feature type="compositionally biased region" description="Polar residues" evidence="7">
    <location>
        <begin position="46"/>
        <end position="65"/>
    </location>
</feature>
<evidence type="ECO:0000259" key="8">
    <source>
        <dbReference type="PROSITE" id="PS51754"/>
    </source>
</evidence>
<dbReference type="Pfam" id="PF04844">
    <property type="entry name" value="Ovate"/>
    <property type="match status" value="1"/>
</dbReference>
<keyword evidence="5 6" id="KW-0539">Nucleus</keyword>
<evidence type="ECO:0000313" key="9">
    <source>
        <dbReference type="EMBL" id="KAF1002043.1"/>
    </source>
</evidence>
<dbReference type="PROSITE" id="PS51754">
    <property type="entry name" value="OVATE"/>
    <property type="match status" value="1"/>
</dbReference>
<dbReference type="GO" id="GO:0045892">
    <property type="term" value="P:negative regulation of DNA-templated transcription"/>
    <property type="evidence" value="ECO:0007669"/>
    <property type="project" value="UniProtKB-UniRule"/>
</dbReference>
<keyword evidence="10" id="KW-1185">Reference proteome</keyword>
<keyword evidence="3 6" id="KW-0805">Transcription regulation</keyword>
<dbReference type="PANTHER" id="PTHR33057">
    <property type="entry name" value="TRANSCRIPTION REPRESSOR OFP7-RELATED"/>
    <property type="match status" value="1"/>
</dbReference>
<comment type="caution">
    <text evidence="9">The sequence shown here is derived from an EMBL/GenBank/DDBJ whole genome shotgun (WGS) entry which is preliminary data.</text>
</comment>
<dbReference type="InterPro" id="IPR038933">
    <property type="entry name" value="Ovate"/>
</dbReference>
<evidence type="ECO:0000256" key="1">
    <source>
        <dbReference type="ARBA" id="ARBA00004123"/>
    </source>
</evidence>
<dbReference type="GO" id="GO:0005634">
    <property type="term" value="C:nucleus"/>
    <property type="evidence" value="ECO:0007669"/>
    <property type="project" value="UniProtKB-SubCell"/>
</dbReference>
<evidence type="ECO:0000256" key="4">
    <source>
        <dbReference type="ARBA" id="ARBA00023163"/>
    </source>
</evidence>
<feature type="domain" description="OVATE" evidence="8">
    <location>
        <begin position="89"/>
        <end position="127"/>
    </location>
</feature>
<comment type="subcellular location">
    <subcellularLocation>
        <location evidence="1 6">Nucleus</location>
    </subcellularLocation>
</comment>
<evidence type="ECO:0000313" key="10">
    <source>
        <dbReference type="Proteomes" id="UP000593563"/>
    </source>
</evidence>
<comment type="function">
    <text evidence="6">Transcriptional repressor that regulates multiple aspects of plant growth and development.</text>
</comment>
<evidence type="ECO:0000256" key="5">
    <source>
        <dbReference type="ARBA" id="ARBA00023242"/>
    </source>
</evidence>
<dbReference type="InterPro" id="IPR006458">
    <property type="entry name" value="Ovate_C"/>
</dbReference>
<name>A0A6L5B9J2_APIGR</name>
<organism evidence="9 10">
    <name type="scientific">Apium graveolens</name>
    <name type="common">Celery</name>
    <dbReference type="NCBI Taxonomy" id="4045"/>
    <lineage>
        <taxon>Eukaryota</taxon>
        <taxon>Viridiplantae</taxon>
        <taxon>Streptophyta</taxon>
        <taxon>Embryophyta</taxon>
        <taxon>Tracheophyta</taxon>
        <taxon>Spermatophyta</taxon>
        <taxon>Magnoliopsida</taxon>
        <taxon>eudicotyledons</taxon>
        <taxon>Gunneridae</taxon>
        <taxon>Pentapetalae</taxon>
        <taxon>asterids</taxon>
        <taxon>campanulids</taxon>
        <taxon>Apiales</taxon>
        <taxon>Apiaceae</taxon>
        <taxon>Apioideae</taxon>
        <taxon>apioid superclade</taxon>
        <taxon>Apieae</taxon>
        <taxon>Apium</taxon>
    </lineage>
</organism>
<protein>
    <recommendedName>
        <fullName evidence="6">Transcription repressor</fullName>
    </recommendedName>
    <alternativeName>
        <fullName evidence="6">Ovate family protein</fullName>
    </alternativeName>
</protein>
<reference evidence="9" key="1">
    <citation type="submission" date="2020-01" db="EMBL/GenBank/DDBJ databases">
        <title>The Celery Genome Sequence Reveals Sequential Paleo-tetraploidization, Resistance Gene Elimination, Karyotype Evolution, and Functional Innovation in Apiales.</title>
        <authorList>
            <person name="Song X."/>
        </authorList>
    </citation>
    <scope>NUCLEOTIDE SEQUENCE</scope>
    <source>
        <tissue evidence="9">Leaf</tissue>
    </source>
</reference>
<dbReference type="PANTHER" id="PTHR33057:SF70">
    <property type="entry name" value="TRANSCRIPTION REPRESSOR-RELATED"/>
    <property type="match status" value="1"/>
</dbReference>
<accession>A0A6L5B9J2</accession>
<evidence type="ECO:0000256" key="6">
    <source>
        <dbReference type="RuleBase" id="RU367028"/>
    </source>
</evidence>
<keyword evidence="4 6" id="KW-0804">Transcription</keyword>
<evidence type="ECO:0000256" key="7">
    <source>
        <dbReference type="SAM" id="MobiDB-lite"/>
    </source>
</evidence>
<dbReference type="AlphaFoldDB" id="A0A6L5B9J2"/>
<proteinExistence type="predicted"/>
<evidence type="ECO:0000256" key="3">
    <source>
        <dbReference type="ARBA" id="ARBA00023015"/>
    </source>
</evidence>